<organism evidence="2 3">
    <name type="scientific">Paenibacillus hemerocallicola</name>
    <dbReference type="NCBI Taxonomy" id="1172614"/>
    <lineage>
        <taxon>Bacteria</taxon>
        <taxon>Bacillati</taxon>
        <taxon>Bacillota</taxon>
        <taxon>Bacilli</taxon>
        <taxon>Bacillales</taxon>
        <taxon>Paenibacillaceae</taxon>
        <taxon>Paenibacillus</taxon>
    </lineage>
</organism>
<dbReference type="NCBIfam" id="NF042414">
    <property type="entry name" value="CLC_0170_fam"/>
    <property type="match status" value="1"/>
</dbReference>
<dbReference type="AlphaFoldDB" id="A0A5C4SYP3"/>
<dbReference type="OrthoDB" id="2897521at2"/>
<dbReference type="EMBL" id="VDCQ01000069">
    <property type="protein sequence ID" value="TNJ61918.1"/>
    <property type="molecule type" value="Genomic_DNA"/>
</dbReference>
<evidence type="ECO:0000313" key="3">
    <source>
        <dbReference type="Proteomes" id="UP000307943"/>
    </source>
</evidence>
<comment type="caution">
    <text evidence="2">The sequence shown here is derived from an EMBL/GenBank/DDBJ whole genome shotgun (WGS) entry which is preliminary data.</text>
</comment>
<dbReference type="Proteomes" id="UP000307943">
    <property type="component" value="Unassembled WGS sequence"/>
</dbReference>
<proteinExistence type="predicted"/>
<protein>
    <submittedName>
        <fullName evidence="2">Uncharacterized protein</fullName>
    </submittedName>
</protein>
<evidence type="ECO:0000256" key="1">
    <source>
        <dbReference type="SAM" id="Phobius"/>
    </source>
</evidence>
<evidence type="ECO:0000313" key="2">
    <source>
        <dbReference type="EMBL" id="TNJ61918.1"/>
    </source>
</evidence>
<reference evidence="2 3" key="1">
    <citation type="submission" date="2019-05" db="EMBL/GenBank/DDBJ databases">
        <title>We sequenced the genome of Paenibacillus hemerocallicola KCTC 33185 for further insight into its adaptation and study the phylogeny of Paenibacillus.</title>
        <authorList>
            <person name="Narsing Rao M.P."/>
        </authorList>
    </citation>
    <scope>NUCLEOTIDE SEQUENCE [LARGE SCALE GENOMIC DNA]</scope>
    <source>
        <strain evidence="2 3">KCTC 33185</strain>
    </source>
</reference>
<keyword evidence="1" id="KW-1133">Transmembrane helix</keyword>
<accession>A0A5C4SYP3</accession>
<sequence length="72" mass="8156">MFTAGIGYAGFIGYAIPLWLITGLFILRLDVKGYELAAMDKERKASRFVGWLNIVLGILTFIASWSLQKWGW</sequence>
<keyword evidence="1" id="KW-0812">Transmembrane</keyword>
<keyword evidence="1" id="KW-0472">Membrane</keyword>
<keyword evidence="3" id="KW-1185">Reference proteome</keyword>
<dbReference type="InterPro" id="IPR049971">
    <property type="entry name" value="CLC_0170-like"/>
</dbReference>
<gene>
    <name evidence="2" type="ORF">FE784_33195</name>
</gene>
<feature type="transmembrane region" description="Helical" evidence="1">
    <location>
        <begin position="48"/>
        <end position="67"/>
    </location>
</feature>
<dbReference type="RefSeq" id="WP_139606552.1">
    <property type="nucleotide sequence ID" value="NZ_VDCQ01000069.1"/>
</dbReference>
<name>A0A5C4SYP3_9BACL</name>
<feature type="transmembrane region" description="Helical" evidence="1">
    <location>
        <begin position="6"/>
        <end position="27"/>
    </location>
</feature>